<name>A0A1H4SFB1_RHOJO</name>
<organism evidence="3 4">
    <name type="scientific">Rhodococcus jostii</name>
    <dbReference type="NCBI Taxonomy" id="132919"/>
    <lineage>
        <taxon>Bacteria</taxon>
        <taxon>Bacillati</taxon>
        <taxon>Actinomycetota</taxon>
        <taxon>Actinomycetes</taxon>
        <taxon>Mycobacteriales</taxon>
        <taxon>Nocardiaceae</taxon>
        <taxon>Rhodococcus</taxon>
    </lineage>
</organism>
<proteinExistence type="inferred from homology"/>
<evidence type="ECO:0000313" key="4">
    <source>
        <dbReference type="Proteomes" id="UP000183407"/>
    </source>
</evidence>
<dbReference type="Pfam" id="PF07978">
    <property type="entry name" value="NIPSNAP"/>
    <property type="match status" value="1"/>
</dbReference>
<sequence length="223" mass="24661">MNPQQPEAITGEDQPADVTAIRYEWTTLQFALVDQTEVAKQADAWALSAADGGEYLGGWSAENGKLGQIWVLRRFDRIDTLLAAREQQRLHGHPLSQVSSVRSLSVETFAAFPFVPTVTAGSHGPAYEIRDYRLVPGGLPATITGWRTALPRRHSIDPIAVVMYALDGVDRIIHIWPFDSPNERLAKRKQAYEEKAWPPPGAPEVIADADSTMAWPLPQSPLQ</sequence>
<protein>
    <submittedName>
        <fullName evidence="3">NIPSNAP protein</fullName>
    </submittedName>
</protein>
<feature type="domain" description="NIPSNAP" evidence="2">
    <location>
        <begin position="127"/>
        <end position="221"/>
    </location>
</feature>
<dbReference type="AlphaFoldDB" id="A0A1H4SFB1"/>
<comment type="similarity">
    <text evidence="1">Belongs to the NipSnap family.</text>
</comment>
<reference evidence="4" key="1">
    <citation type="submission" date="2016-10" db="EMBL/GenBank/DDBJ databases">
        <authorList>
            <person name="Varghese N."/>
        </authorList>
    </citation>
    <scope>NUCLEOTIDE SEQUENCE [LARGE SCALE GENOMIC DNA]</scope>
    <source>
        <strain evidence="4">DSM 44719</strain>
    </source>
</reference>
<accession>A0A1H4SFB1</accession>
<dbReference type="PANTHER" id="PTHR21017">
    <property type="entry name" value="NIPSNAP-RELATED"/>
    <property type="match status" value="1"/>
</dbReference>
<dbReference type="Proteomes" id="UP000183407">
    <property type="component" value="Unassembled WGS sequence"/>
</dbReference>
<dbReference type="InterPro" id="IPR011008">
    <property type="entry name" value="Dimeric_a/b-barrel"/>
</dbReference>
<evidence type="ECO:0000256" key="1">
    <source>
        <dbReference type="ARBA" id="ARBA00005291"/>
    </source>
</evidence>
<gene>
    <name evidence="3" type="ORF">SAMN04490220_1617</name>
</gene>
<dbReference type="InterPro" id="IPR012577">
    <property type="entry name" value="NIPSNAP"/>
</dbReference>
<dbReference type="PANTHER" id="PTHR21017:SF17">
    <property type="entry name" value="PROTEIN NIPSNAP"/>
    <property type="match status" value="1"/>
</dbReference>
<evidence type="ECO:0000313" key="3">
    <source>
        <dbReference type="EMBL" id="SEC42829.1"/>
    </source>
</evidence>
<dbReference type="SUPFAM" id="SSF54909">
    <property type="entry name" value="Dimeric alpha+beta barrel"/>
    <property type="match status" value="2"/>
</dbReference>
<dbReference type="RefSeq" id="WP_240319688.1">
    <property type="nucleotide sequence ID" value="NZ_FNTL01000004.1"/>
</dbReference>
<dbReference type="EMBL" id="FNTL01000004">
    <property type="protein sequence ID" value="SEC42829.1"/>
    <property type="molecule type" value="Genomic_DNA"/>
</dbReference>
<dbReference type="Gene3D" id="3.30.70.100">
    <property type="match status" value="1"/>
</dbReference>
<dbReference type="InterPro" id="IPR051557">
    <property type="entry name" value="NipSnap_domain"/>
</dbReference>
<evidence type="ECO:0000259" key="2">
    <source>
        <dbReference type="Pfam" id="PF07978"/>
    </source>
</evidence>